<organism evidence="12 13">
    <name type="scientific">Caerostris darwini</name>
    <dbReference type="NCBI Taxonomy" id="1538125"/>
    <lineage>
        <taxon>Eukaryota</taxon>
        <taxon>Metazoa</taxon>
        <taxon>Ecdysozoa</taxon>
        <taxon>Arthropoda</taxon>
        <taxon>Chelicerata</taxon>
        <taxon>Arachnida</taxon>
        <taxon>Araneae</taxon>
        <taxon>Araneomorphae</taxon>
        <taxon>Entelegynae</taxon>
        <taxon>Araneoidea</taxon>
        <taxon>Araneidae</taxon>
        <taxon>Caerostris</taxon>
    </lineage>
</organism>
<keyword evidence="7" id="KW-0325">Glycoprotein</keyword>
<evidence type="ECO:0000256" key="9">
    <source>
        <dbReference type="SAM" id="MobiDB-lite"/>
    </source>
</evidence>
<comment type="subcellular location">
    <subcellularLocation>
        <location evidence="1">Cell membrane</location>
        <topology evidence="1">Multi-pass membrane protein</topology>
    </subcellularLocation>
    <subcellularLocation>
        <location evidence="8">Membrane</location>
        <topology evidence="8">Multi-pass membrane protein</topology>
    </subcellularLocation>
</comment>
<protein>
    <recommendedName>
        <fullName evidence="8">Anoctamin</fullName>
    </recommendedName>
</protein>
<dbReference type="PANTHER" id="PTHR12308">
    <property type="entry name" value="ANOCTAMIN"/>
    <property type="match status" value="1"/>
</dbReference>
<evidence type="ECO:0000256" key="5">
    <source>
        <dbReference type="ARBA" id="ARBA00022989"/>
    </source>
</evidence>
<keyword evidence="5 8" id="KW-1133">Transmembrane helix</keyword>
<evidence type="ECO:0000256" key="8">
    <source>
        <dbReference type="RuleBase" id="RU280814"/>
    </source>
</evidence>
<evidence type="ECO:0000313" key="12">
    <source>
        <dbReference type="EMBL" id="GIY89848.1"/>
    </source>
</evidence>
<evidence type="ECO:0000259" key="10">
    <source>
        <dbReference type="Pfam" id="PF04547"/>
    </source>
</evidence>
<keyword evidence="13" id="KW-1185">Reference proteome</keyword>
<dbReference type="InterPro" id="IPR032394">
    <property type="entry name" value="Anoct_dimer"/>
</dbReference>
<dbReference type="GO" id="GO:0005886">
    <property type="term" value="C:plasma membrane"/>
    <property type="evidence" value="ECO:0007669"/>
    <property type="project" value="UniProtKB-SubCell"/>
</dbReference>
<dbReference type="Proteomes" id="UP001054837">
    <property type="component" value="Unassembled WGS sequence"/>
</dbReference>
<reference evidence="12 13" key="1">
    <citation type="submission" date="2021-06" db="EMBL/GenBank/DDBJ databases">
        <title>Caerostris darwini draft genome.</title>
        <authorList>
            <person name="Kono N."/>
            <person name="Arakawa K."/>
        </authorList>
    </citation>
    <scope>NUCLEOTIDE SEQUENCE [LARGE SCALE GENOMIC DNA]</scope>
</reference>
<feature type="region of interest" description="Disordered" evidence="9">
    <location>
        <begin position="1"/>
        <end position="20"/>
    </location>
</feature>
<evidence type="ECO:0000256" key="3">
    <source>
        <dbReference type="ARBA" id="ARBA00022475"/>
    </source>
</evidence>
<dbReference type="PANTHER" id="PTHR12308:SF83">
    <property type="entry name" value="ANOCTAMIN"/>
    <property type="match status" value="1"/>
</dbReference>
<name>A0AAV4X5C2_9ARAC</name>
<evidence type="ECO:0000259" key="11">
    <source>
        <dbReference type="Pfam" id="PF16178"/>
    </source>
</evidence>
<comment type="caution">
    <text evidence="8">Lacks conserved residue(s) required for the propagation of feature annotation.</text>
</comment>
<dbReference type="GO" id="GO:0005254">
    <property type="term" value="F:chloride channel activity"/>
    <property type="evidence" value="ECO:0007669"/>
    <property type="project" value="TreeGrafter"/>
</dbReference>
<evidence type="ECO:0000256" key="7">
    <source>
        <dbReference type="ARBA" id="ARBA00023180"/>
    </source>
</evidence>
<feature type="transmembrane region" description="Helical" evidence="8">
    <location>
        <begin position="624"/>
        <end position="645"/>
    </location>
</feature>
<accession>A0AAV4X5C2</accession>
<dbReference type="Pfam" id="PF16178">
    <property type="entry name" value="Anoct_dimer"/>
    <property type="match status" value="1"/>
</dbReference>
<dbReference type="InterPro" id="IPR049452">
    <property type="entry name" value="Anoctamin_TM"/>
</dbReference>
<comment type="caution">
    <text evidence="12">The sequence shown here is derived from an EMBL/GenBank/DDBJ whole genome shotgun (WGS) entry which is preliminary data.</text>
</comment>
<sequence>MDGDNENPDDDLSLKPDNSGYWLKKKTSEASVYHSAENIAVEIEEGDSKSTTKLYPKLSEELREIHTSNRESPKLSNSIMNESPSKVDTLVLRSAGKYSKPHECISLDNLHPKKSDALDSASLLTIESAVLFDDRDRRIDFILVYNVDSSEIDENYATARTIFESNLKEEGLELEHAYQAEVGLVFVKIHAPWEVLSRYGEILKFKMPMKESLFELPERSSSNVPDFDFSKYYFRNLFSRMTGLAQSVSDLMHPECYKLRFKDCRFSTVYSRDKEYLFDIPRRKEDFFTPAQRSRIVQFILKRKSFTENHTDVFGFGIKKLLADGVYSAAYPLHEGDINDESPTNPRWFLLKNWASYSCMFRKQPLDEIKHYFGVKIGLYFAWLGFYTSMLIPASIVGLLCFIYGCLTMYNNVPSNEICSSKIVMCPKCDKECHYWMLSESCQAAKGTYLVDNAGTVFFAIFMSLWGAIFLEMWKRYSADITHRWDLTGFDTSEEHPRPEYLARLANERKKKLNFITRMYEPYVPFWRKRLPYSIMSTSIVLLLVTVAVAAVVGVILYRISVNAALLLSEDKNLTNFASIITSTTAALLNLVCIMIFNHFYTYMATYLTELELHRTQTEFDDSLTLKMFLLQFVNYYSSIFYIAFFKGKLVGHPGSYNLLFGLRQEECGTGGCLMELAIQLAIIMVGKQALNNLMEVLWPWLIWLYQRWQIKKHGKCSSSRWEEDYALAEWGATHLFFEYLEMILQFGFVTIFVAAFPLAPLFALLNNILEIRLDAHKLVCSYRRPVGVRVQNIGIWYRILDSIGKLSVLTNGIIIAFTSDMIPRIVFRLAWSEDFTLHGFVNYSLSHFNTSDFPRDSQPQPLILPGSQDPMNVTICRYRDHRNAPWEEDKYSFSDEYWLLLAIRFAFVLIFENLILMLTTLLRWLIPDVPKKLMERIRHENFITNEIMIAQELRRAKGLAAIPEEREMGDHNTAKANGDTPNIKQTFV</sequence>
<keyword evidence="3" id="KW-1003">Cell membrane</keyword>
<feature type="transmembrane region" description="Helical" evidence="8">
    <location>
        <begin position="380"/>
        <end position="405"/>
    </location>
</feature>
<dbReference type="EMBL" id="BPLQ01015701">
    <property type="protein sequence ID" value="GIY89848.1"/>
    <property type="molecule type" value="Genomic_DNA"/>
</dbReference>
<comment type="similarity">
    <text evidence="2 8">Belongs to the anoctamin family.</text>
</comment>
<evidence type="ECO:0000256" key="2">
    <source>
        <dbReference type="ARBA" id="ARBA00009671"/>
    </source>
</evidence>
<evidence type="ECO:0000256" key="1">
    <source>
        <dbReference type="ARBA" id="ARBA00004651"/>
    </source>
</evidence>
<keyword evidence="4 8" id="KW-0812">Transmembrane</keyword>
<gene>
    <name evidence="12" type="primary">ANO1</name>
    <name evidence="12" type="ORF">CDAR_107661</name>
</gene>
<dbReference type="Pfam" id="PF04547">
    <property type="entry name" value="Anoctamin"/>
    <property type="match status" value="1"/>
</dbReference>
<dbReference type="InterPro" id="IPR007632">
    <property type="entry name" value="Anoctamin"/>
</dbReference>
<evidence type="ECO:0000313" key="13">
    <source>
        <dbReference type="Proteomes" id="UP001054837"/>
    </source>
</evidence>
<keyword evidence="6 8" id="KW-0472">Membrane</keyword>
<dbReference type="GO" id="GO:0046983">
    <property type="term" value="F:protein dimerization activity"/>
    <property type="evidence" value="ECO:0007669"/>
    <property type="project" value="InterPro"/>
</dbReference>
<feature type="transmembrane region" description="Helical" evidence="8">
    <location>
        <begin position="535"/>
        <end position="560"/>
    </location>
</feature>
<proteinExistence type="inferred from homology"/>
<feature type="domain" description="Anoctamin dimerisation" evidence="11">
    <location>
        <begin position="132"/>
        <end position="366"/>
    </location>
</feature>
<feature type="transmembrane region" description="Helical" evidence="8">
    <location>
        <begin position="580"/>
        <end position="603"/>
    </location>
</feature>
<feature type="compositionally biased region" description="Acidic residues" evidence="9">
    <location>
        <begin position="1"/>
        <end position="11"/>
    </location>
</feature>
<feature type="transmembrane region" description="Helical" evidence="8">
    <location>
        <begin position="744"/>
        <end position="766"/>
    </location>
</feature>
<evidence type="ECO:0000256" key="4">
    <source>
        <dbReference type="ARBA" id="ARBA00022692"/>
    </source>
</evidence>
<evidence type="ECO:0000256" key="6">
    <source>
        <dbReference type="ARBA" id="ARBA00023136"/>
    </source>
</evidence>
<dbReference type="AlphaFoldDB" id="A0AAV4X5C2"/>
<feature type="domain" description="Anoctamin transmembrane" evidence="10">
    <location>
        <begin position="369"/>
        <end position="940"/>
    </location>
</feature>
<feature type="transmembrane region" description="Helical" evidence="8">
    <location>
        <begin position="898"/>
        <end position="927"/>
    </location>
</feature>